<reference evidence="14" key="1">
    <citation type="submission" date="2018-05" db="EMBL/GenBank/DDBJ databases">
        <authorList>
            <person name="Lanie J.A."/>
            <person name="Ng W.-L."/>
            <person name="Kazmierczak K.M."/>
            <person name="Andrzejewski T.M."/>
            <person name="Davidsen T.M."/>
            <person name="Wayne K.J."/>
            <person name="Tettelin H."/>
            <person name="Glass J.I."/>
            <person name="Rusch D."/>
            <person name="Podicherti R."/>
            <person name="Tsui H.-C.T."/>
            <person name="Winkler M.E."/>
        </authorList>
    </citation>
    <scope>NUCLEOTIDE SEQUENCE</scope>
</reference>
<dbReference type="InterPro" id="IPR005863">
    <property type="entry name" value="UDP-N-AcMur_synth"/>
</dbReference>
<sequence>VAESMRGVLSGDDRRFSGISTDTRTLKEGELFFALDGASYNGSDFVDKAAFKHAAAAVVNKETTSNIPQIIVNNTYKALGKLAKWWRNQMDVEIIAVTGSNGKTTLKEMISSCLFSVETLSTEGNLNNHIGLPIMLLRLNREHKIAVLEMGANNPKEISYLTDLASPEIAVINNAFPSHLEGFGSLEGVARAKGEILQGRVSPRQVILNADDQYFPLWKNMIKDVPVTSFGFSSNAIVRAVDIKTTSTESTFTLILPNSSIKIFLPLCGKHNVMNACAAAAVMFSLNMTSDNIKKGLENVSAITGRLFTQKGNSNITIIDDSYNANPASVIAAVEFLSGINGKKWLVLGDMAELGEDSIKLHSQIGKNISNFDIDKLFAIGEMTKSTVSAFGKNGEWYESIEALLMELNALKNQFPSVTLLIKGSRSMRMERVVEALTNNVNEK</sequence>
<dbReference type="Gene3D" id="3.40.1390.10">
    <property type="entry name" value="MurE/MurF, N-terminal domain"/>
    <property type="match status" value="1"/>
</dbReference>
<evidence type="ECO:0000256" key="6">
    <source>
        <dbReference type="ARBA" id="ARBA00022960"/>
    </source>
</evidence>
<dbReference type="InterPro" id="IPR036615">
    <property type="entry name" value="Mur_ligase_C_dom_sf"/>
</dbReference>
<keyword evidence="2" id="KW-0436">Ligase</keyword>
<dbReference type="GO" id="GO:0051301">
    <property type="term" value="P:cell division"/>
    <property type="evidence" value="ECO:0007669"/>
    <property type="project" value="UniProtKB-KW"/>
</dbReference>
<dbReference type="Gene3D" id="3.40.1190.10">
    <property type="entry name" value="Mur-like, catalytic domain"/>
    <property type="match status" value="1"/>
</dbReference>
<dbReference type="InterPro" id="IPR000713">
    <property type="entry name" value="Mur_ligase_N"/>
</dbReference>
<feature type="domain" description="Mur ligase C-terminal" evidence="12">
    <location>
        <begin position="305"/>
        <end position="426"/>
    </location>
</feature>
<evidence type="ECO:0000259" key="13">
    <source>
        <dbReference type="Pfam" id="PF08245"/>
    </source>
</evidence>
<dbReference type="GO" id="GO:0005524">
    <property type="term" value="F:ATP binding"/>
    <property type="evidence" value="ECO:0007669"/>
    <property type="project" value="UniProtKB-KW"/>
</dbReference>
<dbReference type="EMBL" id="UINC01000980">
    <property type="protein sequence ID" value="SUZ66274.1"/>
    <property type="molecule type" value="Genomic_DNA"/>
</dbReference>
<evidence type="ECO:0000256" key="9">
    <source>
        <dbReference type="ARBA" id="ARBA00023316"/>
    </source>
</evidence>
<dbReference type="Gene3D" id="3.90.190.20">
    <property type="entry name" value="Mur ligase, C-terminal domain"/>
    <property type="match status" value="1"/>
</dbReference>
<dbReference type="GO" id="GO:0008360">
    <property type="term" value="P:regulation of cell shape"/>
    <property type="evidence" value="ECO:0007669"/>
    <property type="project" value="UniProtKB-KW"/>
</dbReference>
<feature type="domain" description="Mur ligase central" evidence="13">
    <location>
        <begin position="97"/>
        <end position="282"/>
    </location>
</feature>
<evidence type="ECO:0000313" key="14">
    <source>
        <dbReference type="EMBL" id="SUZ66274.1"/>
    </source>
</evidence>
<evidence type="ECO:0000256" key="5">
    <source>
        <dbReference type="ARBA" id="ARBA00022840"/>
    </source>
</evidence>
<evidence type="ECO:0000259" key="12">
    <source>
        <dbReference type="Pfam" id="PF02875"/>
    </source>
</evidence>
<name>A0A381PI17_9ZZZZ</name>
<feature type="domain" description="Mur ligase N-terminal catalytic" evidence="11">
    <location>
        <begin position="16"/>
        <end position="71"/>
    </location>
</feature>
<dbReference type="InterPro" id="IPR036565">
    <property type="entry name" value="Mur-like_cat_sf"/>
</dbReference>
<accession>A0A381PI17</accession>
<keyword evidence="3" id="KW-0132">Cell division</keyword>
<dbReference type="PANTHER" id="PTHR43024:SF1">
    <property type="entry name" value="UDP-N-ACETYLMURAMOYL-TRIPEPTIDE--D-ALANYL-D-ALANINE LIGASE"/>
    <property type="match status" value="1"/>
</dbReference>
<dbReference type="SUPFAM" id="SSF63418">
    <property type="entry name" value="MurE/MurF N-terminal domain"/>
    <property type="match status" value="1"/>
</dbReference>
<gene>
    <name evidence="14" type="ORF">METZ01_LOCUS19128</name>
</gene>
<dbReference type="GO" id="GO:0071555">
    <property type="term" value="P:cell wall organization"/>
    <property type="evidence" value="ECO:0007669"/>
    <property type="project" value="UniProtKB-KW"/>
</dbReference>
<dbReference type="GO" id="GO:0047480">
    <property type="term" value="F:UDP-N-acetylmuramoyl-tripeptide-D-alanyl-D-alanine ligase activity"/>
    <property type="evidence" value="ECO:0007669"/>
    <property type="project" value="InterPro"/>
</dbReference>
<evidence type="ECO:0000256" key="4">
    <source>
        <dbReference type="ARBA" id="ARBA00022741"/>
    </source>
</evidence>
<dbReference type="Pfam" id="PF01225">
    <property type="entry name" value="Mur_ligase"/>
    <property type="match status" value="1"/>
</dbReference>
<evidence type="ECO:0000256" key="1">
    <source>
        <dbReference type="ARBA" id="ARBA00022490"/>
    </source>
</evidence>
<dbReference type="AlphaFoldDB" id="A0A381PI17"/>
<evidence type="ECO:0000256" key="10">
    <source>
        <dbReference type="ARBA" id="ARBA00031461"/>
    </source>
</evidence>
<dbReference type="InterPro" id="IPR013221">
    <property type="entry name" value="Mur_ligase_cen"/>
</dbReference>
<protein>
    <recommendedName>
        <fullName evidence="10">UDP-MurNAc-pentapeptide synthetase</fullName>
    </recommendedName>
</protein>
<evidence type="ECO:0000256" key="8">
    <source>
        <dbReference type="ARBA" id="ARBA00023306"/>
    </source>
</evidence>
<dbReference type="Pfam" id="PF02875">
    <property type="entry name" value="Mur_ligase_C"/>
    <property type="match status" value="1"/>
</dbReference>
<dbReference type="SUPFAM" id="SSF53623">
    <property type="entry name" value="MurD-like peptide ligases, catalytic domain"/>
    <property type="match status" value="1"/>
</dbReference>
<dbReference type="InterPro" id="IPR051046">
    <property type="entry name" value="MurCDEF_CellWall_CoF430Synth"/>
</dbReference>
<keyword evidence="1" id="KW-0963">Cytoplasm</keyword>
<dbReference type="PANTHER" id="PTHR43024">
    <property type="entry name" value="UDP-N-ACETYLMURAMOYL-TRIPEPTIDE--D-ALANYL-D-ALANINE LIGASE"/>
    <property type="match status" value="1"/>
</dbReference>
<keyword evidence="8" id="KW-0131">Cell cycle</keyword>
<dbReference type="Pfam" id="PF08245">
    <property type="entry name" value="Mur_ligase_M"/>
    <property type="match status" value="1"/>
</dbReference>
<dbReference type="NCBIfam" id="TIGR01143">
    <property type="entry name" value="murF"/>
    <property type="match status" value="1"/>
</dbReference>
<dbReference type="HAMAP" id="MF_02019">
    <property type="entry name" value="MurF"/>
    <property type="match status" value="1"/>
</dbReference>
<keyword evidence="9" id="KW-0961">Cell wall biogenesis/degradation</keyword>
<evidence type="ECO:0000259" key="11">
    <source>
        <dbReference type="Pfam" id="PF01225"/>
    </source>
</evidence>
<dbReference type="SUPFAM" id="SSF53244">
    <property type="entry name" value="MurD-like peptide ligases, peptide-binding domain"/>
    <property type="match status" value="1"/>
</dbReference>
<evidence type="ECO:0000256" key="3">
    <source>
        <dbReference type="ARBA" id="ARBA00022618"/>
    </source>
</evidence>
<organism evidence="14">
    <name type="scientific">marine metagenome</name>
    <dbReference type="NCBI Taxonomy" id="408172"/>
    <lineage>
        <taxon>unclassified sequences</taxon>
        <taxon>metagenomes</taxon>
        <taxon>ecological metagenomes</taxon>
    </lineage>
</organism>
<keyword evidence="5" id="KW-0067">ATP-binding</keyword>
<keyword evidence="4" id="KW-0547">Nucleotide-binding</keyword>
<dbReference type="InterPro" id="IPR035911">
    <property type="entry name" value="MurE/MurF_N"/>
</dbReference>
<dbReference type="InterPro" id="IPR004101">
    <property type="entry name" value="Mur_ligase_C"/>
</dbReference>
<proteinExistence type="inferred from homology"/>
<feature type="non-terminal residue" evidence="14">
    <location>
        <position position="1"/>
    </location>
</feature>
<dbReference type="GO" id="GO:0009252">
    <property type="term" value="P:peptidoglycan biosynthetic process"/>
    <property type="evidence" value="ECO:0007669"/>
    <property type="project" value="UniProtKB-KW"/>
</dbReference>
<evidence type="ECO:0000256" key="2">
    <source>
        <dbReference type="ARBA" id="ARBA00022598"/>
    </source>
</evidence>
<keyword evidence="6" id="KW-0133">Cell shape</keyword>
<evidence type="ECO:0000256" key="7">
    <source>
        <dbReference type="ARBA" id="ARBA00022984"/>
    </source>
</evidence>
<keyword evidence="7" id="KW-0573">Peptidoglycan synthesis</keyword>